<dbReference type="Proteomes" id="UP000004810">
    <property type="component" value="Unassembled WGS sequence"/>
</dbReference>
<organism evidence="1 2">
    <name type="scientific">Wuchereria bancrofti</name>
    <dbReference type="NCBI Taxonomy" id="6293"/>
    <lineage>
        <taxon>Eukaryota</taxon>
        <taxon>Metazoa</taxon>
        <taxon>Ecdysozoa</taxon>
        <taxon>Nematoda</taxon>
        <taxon>Chromadorea</taxon>
        <taxon>Rhabditida</taxon>
        <taxon>Spirurina</taxon>
        <taxon>Spiruromorpha</taxon>
        <taxon>Filarioidea</taxon>
        <taxon>Onchocercidae</taxon>
        <taxon>Wuchereria</taxon>
    </lineage>
</organism>
<comment type="caution">
    <text evidence="1">The sequence shown here is derived from an EMBL/GenBank/DDBJ whole genome shotgun (WGS) entry which is preliminary data.</text>
</comment>
<protein>
    <submittedName>
        <fullName evidence="1">Uncharacterized protein</fullName>
    </submittedName>
</protein>
<dbReference type="AlphaFoldDB" id="J9E381"/>
<sequence length="99" mass="11800">MKFDSMYNIIFGRFTLSPILFFFSTFDENSDSKNSQATISNRIFDLTLERPKSFFYRFKTTAIFFEEDTYKITAIFLKMHIYPPLVYSSMIHISKKYPA</sequence>
<evidence type="ECO:0000313" key="1">
    <source>
        <dbReference type="EMBL" id="EJW69854.1"/>
    </source>
</evidence>
<gene>
    <name evidence="1" type="ORF">WUBG_19237</name>
</gene>
<dbReference type="EMBL" id="ADBV01025263">
    <property type="protein sequence ID" value="EJW69854.1"/>
    <property type="molecule type" value="Genomic_DNA"/>
</dbReference>
<proteinExistence type="predicted"/>
<name>J9E381_WUCBA</name>
<reference evidence="2" key="1">
    <citation type="submission" date="2012-08" db="EMBL/GenBank/DDBJ databases">
        <title>The Genome Sequence of Wuchereria bancrofti.</title>
        <authorList>
            <person name="Nutman T.B."/>
            <person name="Fink D.L."/>
            <person name="Russ C."/>
            <person name="Young S."/>
            <person name="Zeng Q."/>
            <person name="Koehrsen M."/>
            <person name="Alvarado L."/>
            <person name="Berlin A."/>
            <person name="Chapman S.B."/>
            <person name="Chen Z."/>
            <person name="Freedman E."/>
            <person name="Gellesch M."/>
            <person name="Goldberg J."/>
            <person name="Griggs A."/>
            <person name="Gujja S."/>
            <person name="Heilman E.R."/>
            <person name="Heiman D."/>
            <person name="Hepburn T."/>
            <person name="Howarth C."/>
            <person name="Jen D."/>
            <person name="Larson L."/>
            <person name="Lewis B."/>
            <person name="Mehta T."/>
            <person name="Park D."/>
            <person name="Pearson M."/>
            <person name="Roberts A."/>
            <person name="Saif S."/>
            <person name="Shea T."/>
            <person name="Shenoy N."/>
            <person name="Sisk P."/>
            <person name="Stolte C."/>
            <person name="Sykes S."/>
            <person name="Walk T."/>
            <person name="White J."/>
            <person name="Yandava C."/>
            <person name="Haas B."/>
            <person name="Henn M.R."/>
            <person name="Nusbaum C."/>
            <person name="Birren B."/>
        </authorList>
    </citation>
    <scope>NUCLEOTIDE SEQUENCE [LARGE SCALE GENOMIC DNA]</scope>
    <source>
        <strain evidence="2">NA</strain>
    </source>
</reference>
<evidence type="ECO:0000313" key="2">
    <source>
        <dbReference type="Proteomes" id="UP000004810"/>
    </source>
</evidence>
<accession>J9E381</accession>